<sequence length="280" mass="30160">MTTTPRGVTTRKPEPGFLQRIAGDRRRRIEEAKLRTPAHVLRSRLGPALPAGRLERPLRRGRAAEPLRLVCEVKRASPSAGVLNAEIDPVATARLYESGGAAAISLVTEPDHFLGQLDWVDAVRPAVRVPILLKDFVLDSYQVLDAAVRGADGVLLIAALLSAVLLQRLITEARLLGLDCLVEVHSRDELRRAIVSGATLVGINNRDLDTFEVDLETSFELLPHVPPLVTAVAESGLSAPEHLARLRQTRCDAVLVGEAFMRSPDPAATLATLARAAAGS</sequence>
<dbReference type="NCBIfam" id="NF001377">
    <property type="entry name" value="PRK00278.2-4"/>
    <property type="match status" value="1"/>
</dbReference>
<dbReference type="PROSITE" id="PS00614">
    <property type="entry name" value="IGPS"/>
    <property type="match status" value="1"/>
</dbReference>
<dbReference type="InterPro" id="IPR013785">
    <property type="entry name" value="Aldolase_TIM"/>
</dbReference>
<dbReference type="GO" id="GO:0004425">
    <property type="term" value="F:indole-3-glycerol-phosphate synthase activity"/>
    <property type="evidence" value="ECO:0007669"/>
    <property type="project" value="UniProtKB-UniRule"/>
</dbReference>
<feature type="domain" description="Indole-3-glycerol phosphate synthase" evidence="9">
    <location>
        <begin position="18"/>
        <end position="272"/>
    </location>
</feature>
<dbReference type="InterPro" id="IPR011060">
    <property type="entry name" value="RibuloseP-bd_barrel"/>
</dbReference>
<dbReference type="CDD" id="cd00331">
    <property type="entry name" value="IGPS"/>
    <property type="match status" value="1"/>
</dbReference>
<keyword evidence="7 8" id="KW-0456">Lyase</keyword>
<dbReference type="GO" id="GO:0000162">
    <property type="term" value="P:L-tryptophan biosynthetic process"/>
    <property type="evidence" value="ECO:0007669"/>
    <property type="project" value="UniProtKB-UniRule"/>
</dbReference>
<dbReference type="InterPro" id="IPR045186">
    <property type="entry name" value="Indole-3-glycerol_P_synth"/>
</dbReference>
<protein>
    <recommendedName>
        <fullName evidence="8">Indole-3-glycerol phosphate synthase</fullName>
        <shortName evidence="8">IGPS</shortName>
        <ecNumber evidence="8">4.1.1.48</ecNumber>
    </recommendedName>
</protein>
<accession>A0A538SD22</accession>
<gene>
    <name evidence="8 10" type="primary">trpC</name>
    <name evidence="10" type="ORF">E6K73_10255</name>
</gene>
<evidence type="ECO:0000256" key="1">
    <source>
        <dbReference type="ARBA" id="ARBA00001633"/>
    </source>
</evidence>
<evidence type="ECO:0000256" key="7">
    <source>
        <dbReference type="ARBA" id="ARBA00023239"/>
    </source>
</evidence>
<keyword evidence="5 8" id="KW-0822">Tryptophan biosynthesis</keyword>
<dbReference type="PANTHER" id="PTHR22854:SF2">
    <property type="entry name" value="INDOLE-3-GLYCEROL-PHOSPHATE SYNTHASE"/>
    <property type="match status" value="1"/>
</dbReference>
<evidence type="ECO:0000256" key="3">
    <source>
        <dbReference type="ARBA" id="ARBA00022605"/>
    </source>
</evidence>
<dbReference type="HAMAP" id="MF_00134_B">
    <property type="entry name" value="IGPS_B"/>
    <property type="match status" value="1"/>
</dbReference>
<evidence type="ECO:0000256" key="4">
    <source>
        <dbReference type="ARBA" id="ARBA00022793"/>
    </source>
</evidence>
<dbReference type="EC" id="4.1.1.48" evidence="8"/>
<proteinExistence type="inferred from homology"/>
<keyword evidence="6 8" id="KW-0057">Aromatic amino acid biosynthesis</keyword>
<evidence type="ECO:0000256" key="8">
    <source>
        <dbReference type="HAMAP-Rule" id="MF_00134"/>
    </source>
</evidence>
<dbReference type="SUPFAM" id="SSF51366">
    <property type="entry name" value="Ribulose-phoshate binding barrel"/>
    <property type="match status" value="1"/>
</dbReference>
<dbReference type="UniPathway" id="UPA00035">
    <property type="reaction ID" value="UER00043"/>
</dbReference>
<evidence type="ECO:0000256" key="6">
    <source>
        <dbReference type="ARBA" id="ARBA00023141"/>
    </source>
</evidence>
<comment type="catalytic activity">
    <reaction evidence="1 8">
        <text>1-(2-carboxyphenylamino)-1-deoxy-D-ribulose 5-phosphate + H(+) = (1S,2R)-1-C-(indol-3-yl)glycerol 3-phosphate + CO2 + H2O</text>
        <dbReference type="Rhea" id="RHEA:23476"/>
        <dbReference type="ChEBI" id="CHEBI:15377"/>
        <dbReference type="ChEBI" id="CHEBI:15378"/>
        <dbReference type="ChEBI" id="CHEBI:16526"/>
        <dbReference type="ChEBI" id="CHEBI:58613"/>
        <dbReference type="ChEBI" id="CHEBI:58866"/>
        <dbReference type="EC" id="4.1.1.48"/>
    </reaction>
</comment>
<dbReference type="EMBL" id="VBOT01000125">
    <property type="protein sequence ID" value="TMQ49263.1"/>
    <property type="molecule type" value="Genomic_DNA"/>
</dbReference>
<evidence type="ECO:0000256" key="5">
    <source>
        <dbReference type="ARBA" id="ARBA00022822"/>
    </source>
</evidence>
<comment type="similarity">
    <text evidence="8">Belongs to the TrpC family.</text>
</comment>
<dbReference type="InterPro" id="IPR013798">
    <property type="entry name" value="Indole-3-glycerol_P_synth_dom"/>
</dbReference>
<evidence type="ECO:0000313" key="10">
    <source>
        <dbReference type="EMBL" id="TMQ49263.1"/>
    </source>
</evidence>
<dbReference type="InterPro" id="IPR001468">
    <property type="entry name" value="Indole-3-GlycerolPSynthase_CS"/>
</dbReference>
<keyword evidence="4 8" id="KW-0210">Decarboxylase</keyword>
<dbReference type="GO" id="GO:0004640">
    <property type="term" value="F:phosphoribosylanthranilate isomerase activity"/>
    <property type="evidence" value="ECO:0007669"/>
    <property type="project" value="TreeGrafter"/>
</dbReference>
<dbReference type="PANTHER" id="PTHR22854">
    <property type="entry name" value="TRYPTOPHAN BIOSYNTHESIS PROTEIN"/>
    <property type="match status" value="1"/>
</dbReference>
<keyword evidence="3 8" id="KW-0028">Amino-acid biosynthesis</keyword>
<evidence type="ECO:0000259" key="9">
    <source>
        <dbReference type="Pfam" id="PF00218"/>
    </source>
</evidence>
<evidence type="ECO:0000256" key="2">
    <source>
        <dbReference type="ARBA" id="ARBA00004696"/>
    </source>
</evidence>
<reference evidence="10 11" key="1">
    <citation type="journal article" date="2019" name="Nat. Microbiol.">
        <title>Mediterranean grassland soil C-N compound turnover is dependent on rainfall and depth, and is mediated by genomically divergent microorganisms.</title>
        <authorList>
            <person name="Diamond S."/>
            <person name="Andeer P.F."/>
            <person name="Li Z."/>
            <person name="Crits-Christoph A."/>
            <person name="Burstein D."/>
            <person name="Anantharaman K."/>
            <person name="Lane K.R."/>
            <person name="Thomas B.C."/>
            <person name="Pan C."/>
            <person name="Northen T.R."/>
            <person name="Banfield J.F."/>
        </authorList>
    </citation>
    <scope>NUCLEOTIDE SEQUENCE [LARGE SCALE GENOMIC DNA]</scope>
    <source>
        <strain evidence="10">WS_3</strain>
    </source>
</reference>
<dbReference type="Gene3D" id="3.20.20.70">
    <property type="entry name" value="Aldolase class I"/>
    <property type="match status" value="1"/>
</dbReference>
<evidence type="ECO:0000313" key="11">
    <source>
        <dbReference type="Proteomes" id="UP000320184"/>
    </source>
</evidence>
<comment type="caution">
    <text evidence="10">The sequence shown here is derived from an EMBL/GenBank/DDBJ whole genome shotgun (WGS) entry which is preliminary data.</text>
</comment>
<name>A0A538SD22_UNCEI</name>
<organism evidence="10 11">
    <name type="scientific">Eiseniibacteriota bacterium</name>
    <dbReference type="NCBI Taxonomy" id="2212470"/>
    <lineage>
        <taxon>Bacteria</taxon>
        <taxon>Candidatus Eiseniibacteriota</taxon>
    </lineage>
</organism>
<dbReference type="Pfam" id="PF00218">
    <property type="entry name" value="IGPS"/>
    <property type="match status" value="1"/>
</dbReference>
<dbReference type="Proteomes" id="UP000320184">
    <property type="component" value="Unassembled WGS sequence"/>
</dbReference>
<dbReference type="AlphaFoldDB" id="A0A538SD22"/>
<comment type="pathway">
    <text evidence="2 8">Amino-acid biosynthesis; L-tryptophan biosynthesis; L-tryptophan from chorismate: step 4/5.</text>
</comment>